<organism evidence="2 3">
    <name type="scientific">Candidatus Lokiarchaeum ossiferum</name>
    <dbReference type="NCBI Taxonomy" id="2951803"/>
    <lineage>
        <taxon>Archaea</taxon>
        <taxon>Promethearchaeati</taxon>
        <taxon>Promethearchaeota</taxon>
        <taxon>Promethearchaeia</taxon>
        <taxon>Promethearchaeales</taxon>
        <taxon>Promethearchaeaceae</taxon>
        <taxon>Candidatus Lokiarchaeum</taxon>
    </lineage>
</organism>
<dbReference type="PANTHER" id="PTHR21310">
    <property type="entry name" value="AMINOGLYCOSIDE PHOSPHOTRANSFERASE-RELATED-RELATED"/>
    <property type="match status" value="1"/>
</dbReference>
<evidence type="ECO:0000259" key="1">
    <source>
        <dbReference type="Pfam" id="PF01636"/>
    </source>
</evidence>
<evidence type="ECO:0000313" key="2">
    <source>
        <dbReference type="EMBL" id="UYP48220.1"/>
    </source>
</evidence>
<feature type="domain" description="Aminoglycoside phosphotransferase" evidence="1">
    <location>
        <begin position="206"/>
        <end position="409"/>
    </location>
</feature>
<proteinExistence type="predicted"/>
<dbReference type="InterPro" id="IPR002575">
    <property type="entry name" value="Aminoglycoside_PTrfase"/>
</dbReference>
<gene>
    <name evidence="2" type="ORF">NEF87_004505</name>
</gene>
<protein>
    <recommendedName>
        <fullName evidence="1">Aminoglycoside phosphotransferase domain-containing protein</fullName>
    </recommendedName>
</protein>
<dbReference type="Pfam" id="PF01636">
    <property type="entry name" value="APH"/>
    <property type="match status" value="1"/>
</dbReference>
<evidence type="ECO:0000313" key="3">
    <source>
        <dbReference type="Proteomes" id="UP001208689"/>
    </source>
</evidence>
<dbReference type="Proteomes" id="UP001208689">
    <property type="component" value="Chromosome"/>
</dbReference>
<reference evidence="2" key="1">
    <citation type="submission" date="2022-09" db="EMBL/GenBank/DDBJ databases">
        <title>Actin cytoskeleton and complex cell architecture in an #Asgard archaeon.</title>
        <authorList>
            <person name="Ponce Toledo R.I."/>
            <person name="Schleper C."/>
            <person name="Rodrigues Oliveira T."/>
            <person name="Wollweber F."/>
            <person name="Xu J."/>
            <person name="Rittmann S."/>
            <person name="Klingl A."/>
            <person name="Pilhofer M."/>
        </authorList>
    </citation>
    <scope>NUCLEOTIDE SEQUENCE</scope>
    <source>
        <strain evidence="2">B-35</strain>
    </source>
</reference>
<dbReference type="InterPro" id="IPR011009">
    <property type="entry name" value="Kinase-like_dom_sf"/>
</dbReference>
<name>A0ABY6HXF8_9ARCH</name>
<keyword evidence="3" id="KW-1185">Reference proteome</keyword>
<dbReference type="EMBL" id="CP104013">
    <property type="protein sequence ID" value="UYP48220.1"/>
    <property type="molecule type" value="Genomic_DNA"/>
</dbReference>
<dbReference type="Gene3D" id="3.90.1200.10">
    <property type="match status" value="1"/>
</dbReference>
<dbReference type="SUPFAM" id="SSF56112">
    <property type="entry name" value="Protein kinase-like (PK-like)"/>
    <property type="match status" value="1"/>
</dbReference>
<sequence length="491" mass="58564">MDRLDIRDCKAVEEKLNLHFDSKINSKILLNKGENFGSISDVKVTDYNGASVVYNFEFNYITKDLEGGSRRFILNLYLADDEDQLFLQDQMNVEEIIKLDIYELKKFHFENNPSALGFKFMLLESIPNQDPIANIRKNLNLKNPQAVKQRIEKYLSKWRYLHKRGQKMLKRKEKYVCVHEVKELAFGLNNIVYNLTLKYTTPDENEHLREYILRVYPNNRNLIKPTNEAQRYHNLRRIDIPKANLYIFEKSLKPLGHRFLILDKLQGTPILETIRSFNQDQLDSFMADLAMYLGTLHSHRSKKYDSYYVNESITKKLPFERYIMLEIKNTLKNFQKMGLDKELDVDTLYFYKWFRGHRPLLRLDAFSLVHGDIRPSNIIVQDDKISGLIDWEMSCYSDPAQDIGWSLFFFKLYENMKKPRGLFFSEYWKVCGDYNVEARVRFYEIYAAVKLYIYTRHTEDKQPEKYAKNIDFFTRVKNLVPKYIDSVTHRD</sequence>
<dbReference type="InterPro" id="IPR051678">
    <property type="entry name" value="AGP_Transferase"/>
</dbReference>
<accession>A0ABY6HXF8</accession>